<sequence>MSKEERNNKIVVRSDLRNLKIVRDFVAKGARKFGFDEVETEKIILAVDEVCTNSIKHSYRNNPSGEITIELKAHDDEFTVVISYDGLPFNPKKIKIESPVQKYSKTGSVKRGKLGMFIIYQFMDRVKYTRKGSKNVVILTKFLKRDNV</sequence>
<accession>A0A0S4MQU3</accession>
<dbReference type="PANTHER" id="PTHR35526">
    <property type="entry name" value="ANTI-SIGMA-F FACTOR RSBW-RELATED"/>
    <property type="match status" value="1"/>
</dbReference>
<dbReference type="SUPFAM" id="SSF55874">
    <property type="entry name" value="ATPase domain of HSP90 chaperone/DNA topoisomerase II/histidine kinase"/>
    <property type="match status" value="1"/>
</dbReference>
<gene>
    <name evidence="4" type="ORF">JGI4_00227</name>
    <name evidence="3" type="ORF">JGI8_01354</name>
</gene>
<accession>A0A0P1M5F6</accession>
<dbReference type="RefSeq" id="WP_047134581.1">
    <property type="nucleotide sequence ID" value="NZ_CZVI01000019.1"/>
</dbReference>
<dbReference type="Gene3D" id="3.30.565.10">
    <property type="entry name" value="Histidine kinase-like ATPase, C-terminal domain"/>
    <property type="match status" value="1"/>
</dbReference>
<dbReference type="Proteomes" id="UP000182200">
    <property type="component" value="Unassembled WGS sequence"/>
</dbReference>
<dbReference type="InterPro" id="IPR050267">
    <property type="entry name" value="Anti-sigma-factor_SerPK"/>
</dbReference>
<evidence type="ECO:0000313" key="5">
    <source>
        <dbReference type="Proteomes" id="UP000182011"/>
    </source>
</evidence>
<protein>
    <submittedName>
        <fullName evidence="4">Serine/threonine-protein kinase RsbW</fullName>
    </submittedName>
</protein>
<accession>A0A0P1LJE5</accession>
<evidence type="ECO:0000313" key="6">
    <source>
        <dbReference type="Proteomes" id="UP000182200"/>
    </source>
</evidence>
<accession>A0A0P1M7R2</accession>
<evidence type="ECO:0000256" key="1">
    <source>
        <dbReference type="ARBA" id="ARBA00022527"/>
    </source>
</evidence>
<evidence type="ECO:0000259" key="2">
    <source>
        <dbReference type="Pfam" id="PF13581"/>
    </source>
</evidence>
<accession>A0A0P1M3D8</accession>
<keyword evidence="1" id="KW-0723">Serine/threonine-protein kinase</keyword>
<accession>A0A0P1L818</accession>
<dbReference type="Proteomes" id="UP000182011">
    <property type="component" value="Unassembled WGS sequence"/>
</dbReference>
<keyword evidence="4" id="KW-0418">Kinase</keyword>
<feature type="domain" description="Histidine kinase/HSP90-like ATPase" evidence="2">
    <location>
        <begin position="13"/>
        <end position="141"/>
    </location>
</feature>
<dbReference type="EMBL" id="FAOP01000001">
    <property type="protein sequence ID" value="CUU01268.1"/>
    <property type="molecule type" value="Genomic_DNA"/>
</dbReference>
<dbReference type="CDD" id="cd16936">
    <property type="entry name" value="HATPase_RsbW-like"/>
    <property type="match status" value="1"/>
</dbReference>
<accession>A0A0P1NUT1</accession>
<reference evidence="4 5" key="2">
    <citation type="submission" date="2015-11" db="EMBL/GenBank/DDBJ databases">
        <authorList>
            <person name="Zhang Y."/>
            <person name="Guo Z."/>
        </authorList>
    </citation>
    <scope>NUCLEOTIDE SEQUENCE [LARGE SCALE GENOMIC DNA]</scope>
    <source>
        <strain evidence="4">JGI-4</strain>
    </source>
</reference>
<reference evidence="3 6" key="1">
    <citation type="submission" date="2015-11" db="EMBL/GenBank/DDBJ databases">
        <authorList>
            <person name="Varghese N."/>
        </authorList>
    </citation>
    <scope>NUCLEOTIDE SEQUENCE [LARGE SCALE GENOMIC DNA]</scope>
    <source>
        <strain evidence="3 6">JGI-8</strain>
    </source>
</reference>
<dbReference type="AlphaFoldDB" id="A0A0P1LRR7"/>
<dbReference type="OrthoDB" id="9792240at2"/>
<accession>A0A0P1LE19</accession>
<keyword evidence="6" id="KW-1185">Reference proteome</keyword>
<evidence type="ECO:0000313" key="3">
    <source>
        <dbReference type="EMBL" id="CUS89850.1"/>
    </source>
</evidence>
<keyword evidence="4" id="KW-0808">Transferase</keyword>
<organism evidence="4 5">
    <name type="scientific">Candidatus Kryptonium thompsonii</name>
    <dbReference type="NCBI Taxonomy" id="1633631"/>
    <lineage>
        <taxon>Bacteria</taxon>
        <taxon>Pseudomonadati</taxon>
        <taxon>Candidatus Kryptoniota</taxon>
        <taxon>Candidatus Kryptonium</taxon>
    </lineage>
</organism>
<dbReference type="PANTHER" id="PTHR35526:SF3">
    <property type="entry name" value="ANTI-SIGMA-F FACTOR RSBW"/>
    <property type="match status" value="1"/>
</dbReference>
<dbReference type="Pfam" id="PF13581">
    <property type="entry name" value="HATPase_c_2"/>
    <property type="match status" value="1"/>
</dbReference>
<accession>A0A0P1P7V2</accession>
<accession>A0A0P1LRR7</accession>
<name>A0A0P1LRR7_9BACT</name>
<evidence type="ECO:0000313" key="4">
    <source>
        <dbReference type="EMBL" id="CUU01268.1"/>
    </source>
</evidence>
<dbReference type="InterPro" id="IPR036890">
    <property type="entry name" value="HATPase_C_sf"/>
</dbReference>
<dbReference type="GO" id="GO:0004674">
    <property type="term" value="F:protein serine/threonine kinase activity"/>
    <property type="evidence" value="ECO:0007669"/>
    <property type="project" value="UniProtKB-KW"/>
</dbReference>
<dbReference type="EMBL" id="CZVI01000019">
    <property type="protein sequence ID" value="CUS89850.1"/>
    <property type="molecule type" value="Genomic_DNA"/>
</dbReference>
<dbReference type="InterPro" id="IPR003594">
    <property type="entry name" value="HATPase_dom"/>
</dbReference>
<dbReference type="STRING" id="1633631.GCA_001442925_00229"/>
<proteinExistence type="predicted"/>